<dbReference type="EMBL" id="MVIL01001145">
    <property type="protein sequence ID" value="ORB72463.1"/>
    <property type="molecule type" value="Genomic_DNA"/>
</dbReference>
<dbReference type="GO" id="GO:0008483">
    <property type="term" value="F:transaminase activity"/>
    <property type="evidence" value="ECO:0007669"/>
    <property type="project" value="UniProtKB-KW"/>
</dbReference>
<dbReference type="PANTHER" id="PTHR43807">
    <property type="entry name" value="FI04487P"/>
    <property type="match status" value="1"/>
</dbReference>
<feature type="non-terminal residue" evidence="6">
    <location>
        <position position="1"/>
    </location>
</feature>
<comment type="cofactor">
    <cofactor evidence="1">
        <name>pyridoxal 5'-phosphate</name>
        <dbReference type="ChEBI" id="CHEBI:597326"/>
    </cofactor>
</comment>
<evidence type="ECO:0000256" key="4">
    <source>
        <dbReference type="ARBA" id="ARBA00022898"/>
    </source>
</evidence>
<dbReference type="InterPro" id="IPR051326">
    <property type="entry name" value="Kynurenine-oxoglutarate_AT"/>
</dbReference>
<dbReference type="PANTHER" id="PTHR43807:SF20">
    <property type="entry name" value="FI04487P"/>
    <property type="match status" value="1"/>
</dbReference>
<dbReference type="Gene3D" id="3.40.640.10">
    <property type="entry name" value="Type I PLP-dependent aspartate aminotransferase-like (Major domain)"/>
    <property type="match status" value="1"/>
</dbReference>
<dbReference type="InterPro" id="IPR004839">
    <property type="entry name" value="Aminotransferase_I/II_large"/>
</dbReference>
<evidence type="ECO:0000259" key="5">
    <source>
        <dbReference type="Pfam" id="PF00155"/>
    </source>
</evidence>
<accession>A0ABX3TBR1</accession>
<gene>
    <name evidence="6" type="ORF">BST46_31275</name>
</gene>
<evidence type="ECO:0000313" key="7">
    <source>
        <dbReference type="Proteomes" id="UP000192847"/>
    </source>
</evidence>
<keyword evidence="3" id="KW-0808">Transferase</keyword>
<reference evidence="6 7" key="1">
    <citation type="submission" date="2017-02" db="EMBL/GenBank/DDBJ databases">
        <title>The new phylogeny of genus Mycobacterium.</title>
        <authorList>
            <person name="Tortoli E."/>
            <person name="Trovato A."/>
            <person name="Cirillo D.M."/>
        </authorList>
    </citation>
    <scope>NUCLEOTIDE SEQUENCE [LARGE SCALE GENOMIC DNA]</scope>
    <source>
        <strain evidence="6 7">CCUG 56329</strain>
    </source>
</reference>
<comment type="caution">
    <text evidence="6">The sequence shown here is derived from an EMBL/GenBank/DDBJ whole genome shotgun (WGS) entry which is preliminary data.</text>
</comment>
<sequence length="81" mass="8330">HPASHPGLASRTITIGSASKELRMIGWRVGWVVGPRPIMADIALVGLTNVVCQVGIAQQAVAAALAAPDADDDVATATNTW</sequence>
<dbReference type="InterPro" id="IPR015421">
    <property type="entry name" value="PyrdxlP-dep_Trfase_major"/>
</dbReference>
<name>A0ABX3TBR1_9MYCO</name>
<protein>
    <submittedName>
        <fullName evidence="6">Aspartate aminotransferase</fullName>
    </submittedName>
</protein>
<dbReference type="Pfam" id="PF00155">
    <property type="entry name" value="Aminotran_1_2"/>
    <property type="match status" value="1"/>
</dbReference>
<proteinExistence type="predicted"/>
<feature type="domain" description="Aminotransferase class I/classII large" evidence="5">
    <location>
        <begin position="12"/>
        <end position="72"/>
    </location>
</feature>
<dbReference type="SUPFAM" id="SSF53383">
    <property type="entry name" value="PLP-dependent transferases"/>
    <property type="match status" value="1"/>
</dbReference>
<keyword evidence="2 6" id="KW-0032">Aminotransferase</keyword>
<organism evidence="6 7">
    <name type="scientific">Mycobacterium timonense</name>
    <dbReference type="NCBI Taxonomy" id="701043"/>
    <lineage>
        <taxon>Bacteria</taxon>
        <taxon>Bacillati</taxon>
        <taxon>Actinomycetota</taxon>
        <taxon>Actinomycetes</taxon>
        <taxon>Mycobacteriales</taxon>
        <taxon>Mycobacteriaceae</taxon>
        <taxon>Mycobacterium</taxon>
        <taxon>Mycobacterium avium complex (MAC)</taxon>
    </lineage>
</organism>
<dbReference type="InterPro" id="IPR015424">
    <property type="entry name" value="PyrdxlP-dep_Trfase"/>
</dbReference>
<evidence type="ECO:0000256" key="2">
    <source>
        <dbReference type="ARBA" id="ARBA00022576"/>
    </source>
</evidence>
<evidence type="ECO:0000256" key="3">
    <source>
        <dbReference type="ARBA" id="ARBA00022679"/>
    </source>
</evidence>
<evidence type="ECO:0000313" key="6">
    <source>
        <dbReference type="EMBL" id="ORB72463.1"/>
    </source>
</evidence>
<dbReference type="Proteomes" id="UP000192847">
    <property type="component" value="Unassembled WGS sequence"/>
</dbReference>
<keyword evidence="4" id="KW-0663">Pyridoxal phosphate</keyword>
<feature type="non-terminal residue" evidence="6">
    <location>
        <position position="81"/>
    </location>
</feature>
<keyword evidence="7" id="KW-1185">Reference proteome</keyword>
<evidence type="ECO:0000256" key="1">
    <source>
        <dbReference type="ARBA" id="ARBA00001933"/>
    </source>
</evidence>